<evidence type="ECO:0000256" key="3">
    <source>
        <dbReference type="ARBA" id="ARBA00022692"/>
    </source>
</evidence>
<feature type="transmembrane region" description="Helical" evidence="6">
    <location>
        <begin position="20"/>
        <end position="43"/>
    </location>
</feature>
<keyword evidence="5 6" id="KW-0472">Membrane</keyword>
<feature type="transmembrane region" description="Helical" evidence="6">
    <location>
        <begin position="198"/>
        <end position="218"/>
    </location>
</feature>
<dbReference type="RefSeq" id="WP_156629765.1">
    <property type="nucleotide sequence ID" value="NZ_WPHM01000004.1"/>
</dbReference>
<dbReference type="AlphaFoldDB" id="A0AAE4WCV6"/>
<feature type="domain" description="EamA" evidence="7">
    <location>
        <begin position="168"/>
        <end position="301"/>
    </location>
</feature>
<evidence type="ECO:0000256" key="4">
    <source>
        <dbReference type="ARBA" id="ARBA00022989"/>
    </source>
</evidence>
<evidence type="ECO:0000256" key="5">
    <source>
        <dbReference type="ARBA" id="ARBA00023136"/>
    </source>
</evidence>
<feature type="transmembrane region" description="Helical" evidence="6">
    <location>
        <begin position="286"/>
        <end position="305"/>
    </location>
</feature>
<evidence type="ECO:0000256" key="1">
    <source>
        <dbReference type="ARBA" id="ARBA00004141"/>
    </source>
</evidence>
<proteinExistence type="inferred from homology"/>
<comment type="similarity">
    <text evidence="2">Belongs to the EamA transporter family.</text>
</comment>
<feature type="transmembrane region" description="Helical" evidence="6">
    <location>
        <begin position="230"/>
        <end position="250"/>
    </location>
</feature>
<name>A0AAE4WCV6_AGRVI</name>
<dbReference type="InterPro" id="IPR050638">
    <property type="entry name" value="AA-Vitamin_Transporters"/>
</dbReference>
<dbReference type="EMBL" id="WPHM01000004">
    <property type="protein sequence ID" value="MUZ57650.1"/>
    <property type="molecule type" value="Genomic_DNA"/>
</dbReference>
<comment type="caution">
    <text evidence="8">The sequence shown here is derived from an EMBL/GenBank/DDBJ whole genome shotgun (WGS) entry which is preliminary data.</text>
</comment>
<evidence type="ECO:0000256" key="6">
    <source>
        <dbReference type="SAM" id="Phobius"/>
    </source>
</evidence>
<evidence type="ECO:0000313" key="8">
    <source>
        <dbReference type="EMBL" id="MUZ57650.1"/>
    </source>
</evidence>
<keyword evidence="4 6" id="KW-1133">Transmembrane helix</keyword>
<dbReference type="PANTHER" id="PTHR32322:SF2">
    <property type="entry name" value="EAMA DOMAIN-CONTAINING PROTEIN"/>
    <property type="match status" value="1"/>
</dbReference>
<feature type="transmembrane region" description="Helical" evidence="6">
    <location>
        <begin position="109"/>
        <end position="130"/>
    </location>
</feature>
<gene>
    <name evidence="8" type="ORF">GOZ95_09280</name>
</gene>
<evidence type="ECO:0000259" key="7">
    <source>
        <dbReference type="Pfam" id="PF00892"/>
    </source>
</evidence>
<dbReference type="InterPro" id="IPR037185">
    <property type="entry name" value="EmrE-like"/>
</dbReference>
<feature type="transmembrane region" description="Helical" evidence="6">
    <location>
        <begin position="257"/>
        <end position="280"/>
    </location>
</feature>
<protein>
    <submittedName>
        <fullName evidence="8">EamA family transporter</fullName>
    </submittedName>
</protein>
<dbReference type="GO" id="GO:0016020">
    <property type="term" value="C:membrane"/>
    <property type="evidence" value="ECO:0007669"/>
    <property type="project" value="UniProtKB-SubCell"/>
</dbReference>
<evidence type="ECO:0000256" key="2">
    <source>
        <dbReference type="ARBA" id="ARBA00007362"/>
    </source>
</evidence>
<feature type="domain" description="EamA" evidence="7">
    <location>
        <begin position="24"/>
        <end position="154"/>
    </location>
</feature>
<feature type="transmembrane region" description="Helical" evidence="6">
    <location>
        <begin position="81"/>
        <end position="103"/>
    </location>
</feature>
<evidence type="ECO:0000313" key="9">
    <source>
        <dbReference type="Proteomes" id="UP000436692"/>
    </source>
</evidence>
<comment type="subcellular location">
    <subcellularLocation>
        <location evidence="1">Membrane</location>
        <topology evidence="1">Multi-pass membrane protein</topology>
    </subcellularLocation>
</comment>
<sequence>MRRRGRDWTIFHGSMRRSGLNQSLAAVAMVLCWSSGFLVAKAASPFSEIGVFLLLRFSIAVCFFTVLSAVSRATWPSREHFLLHCLSGALLQGGYLVAGYRAVETGLSVGAMTLIGAFQPTITAVVVSLLSGSPPRVLVWQGLLVGTLGVFMVLGPQFSAADQEANWVGYSAAAIAVVSVTLGTLLQSKLLNQCDLAPAGALQNIGAAAVALSAATFWDLWSWSSHPVLWISLFWASMGLSVGGYALLLWLLRSQDIVSVTSLVLSTPPIAAASSFIIFGETLTPAQITGMAVSIVGVVIVRRSLQQPPGKI</sequence>
<dbReference type="PANTHER" id="PTHR32322">
    <property type="entry name" value="INNER MEMBRANE TRANSPORTER"/>
    <property type="match status" value="1"/>
</dbReference>
<accession>A0AAE4WCV6</accession>
<organism evidence="8 9">
    <name type="scientific">Agrobacterium vitis</name>
    <name type="common">Rhizobium vitis</name>
    <dbReference type="NCBI Taxonomy" id="373"/>
    <lineage>
        <taxon>Bacteria</taxon>
        <taxon>Pseudomonadati</taxon>
        <taxon>Pseudomonadota</taxon>
        <taxon>Alphaproteobacteria</taxon>
        <taxon>Hyphomicrobiales</taxon>
        <taxon>Rhizobiaceae</taxon>
        <taxon>Rhizobium/Agrobacterium group</taxon>
        <taxon>Agrobacterium</taxon>
    </lineage>
</organism>
<feature type="transmembrane region" description="Helical" evidence="6">
    <location>
        <begin position="137"/>
        <end position="155"/>
    </location>
</feature>
<dbReference type="InterPro" id="IPR000620">
    <property type="entry name" value="EamA_dom"/>
</dbReference>
<feature type="transmembrane region" description="Helical" evidence="6">
    <location>
        <begin position="49"/>
        <end position="69"/>
    </location>
</feature>
<dbReference type="Proteomes" id="UP000436692">
    <property type="component" value="Unassembled WGS sequence"/>
</dbReference>
<dbReference type="SUPFAM" id="SSF103481">
    <property type="entry name" value="Multidrug resistance efflux transporter EmrE"/>
    <property type="match status" value="1"/>
</dbReference>
<reference evidence="8 9" key="1">
    <citation type="submission" date="2019-12" db="EMBL/GenBank/DDBJ databases">
        <title>Whole-genome sequencing of Allorhizobium vitis.</title>
        <authorList>
            <person name="Gan H.M."/>
            <person name="Szegedi E."/>
            <person name="Burr T."/>
            <person name="Savka M.A."/>
        </authorList>
    </citation>
    <scope>NUCLEOTIDE SEQUENCE [LARGE SCALE GENOMIC DNA]</scope>
    <source>
        <strain evidence="8 9">CG989</strain>
    </source>
</reference>
<feature type="transmembrane region" description="Helical" evidence="6">
    <location>
        <begin position="167"/>
        <end position="186"/>
    </location>
</feature>
<keyword evidence="3 6" id="KW-0812">Transmembrane</keyword>
<dbReference type="Pfam" id="PF00892">
    <property type="entry name" value="EamA"/>
    <property type="match status" value="2"/>
</dbReference>